<dbReference type="Proteomes" id="UP000297280">
    <property type="component" value="Unassembled WGS sequence"/>
</dbReference>
<accession>A0A4Z1KC60</accession>
<gene>
    <name evidence="3" type="ORF">BPOR_0593g00040</name>
</gene>
<organism evidence="3 4">
    <name type="scientific">Botrytis porri</name>
    <dbReference type="NCBI Taxonomy" id="87229"/>
    <lineage>
        <taxon>Eukaryota</taxon>
        <taxon>Fungi</taxon>
        <taxon>Dikarya</taxon>
        <taxon>Ascomycota</taxon>
        <taxon>Pezizomycotina</taxon>
        <taxon>Leotiomycetes</taxon>
        <taxon>Helotiales</taxon>
        <taxon>Sclerotiniaceae</taxon>
        <taxon>Botrytis</taxon>
    </lineage>
</organism>
<evidence type="ECO:0000256" key="1">
    <source>
        <dbReference type="SAM" id="MobiDB-lite"/>
    </source>
</evidence>
<reference evidence="3 4" key="1">
    <citation type="submission" date="2017-12" db="EMBL/GenBank/DDBJ databases">
        <title>Comparative genomics of Botrytis spp.</title>
        <authorList>
            <person name="Valero-Jimenez C.A."/>
            <person name="Tapia P."/>
            <person name="Veloso J."/>
            <person name="Silva-Moreno E."/>
            <person name="Staats M."/>
            <person name="Valdes J.H."/>
            <person name="Van Kan J.A.L."/>
        </authorList>
    </citation>
    <scope>NUCLEOTIDE SEQUENCE [LARGE SCALE GENOMIC DNA]</scope>
    <source>
        <strain evidence="3 4">MUCL3349</strain>
    </source>
</reference>
<keyword evidence="2" id="KW-0472">Membrane</keyword>
<feature type="region of interest" description="Disordered" evidence="1">
    <location>
        <begin position="122"/>
        <end position="144"/>
    </location>
</feature>
<feature type="compositionally biased region" description="Basic and acidic residues" evidence="1">
    <location>
        <begin position="132"/>
        <end position="144"/>
    </location>
</feature>
<comment type="caution">
    <text evidence="3">The sequence shown here is derived from an EMBL/GenBank/DDBJ whole genome shotgun (WGS) entry which is preliminary data.</text>
</comment>
<dbReference type="EMBL" id="PQXO01000592">
    <property type="protein sequence ID" value="TGO83783.1"/>
    <property type="molecule type" value="Genomic_DNA"/>
</dbReference>
<keyword evidence="4" id="KW-1185">Reference proteome</keyword>
<evidence type="ECO:0000256" key="2">
    <source>
        <dbReference type="SAM" id="Phobius"/>
    </source>
</evidence>
<feature type="transmembrane region" description="Helical" evidence="2">
    <location>
        <begin position="40"/>
        <end position="62"/>
    </location>
</feature>
<name>A0A4Z1KC60_9HELO</name>
<evidence type="ECO:0000313" key="3">
    <source>
        <dbReference type="EMBL" id="TGO83783.1"/>
    </source>
</evidence>
<evidence type="ECO:0000313" key="4">
    <source>
        <dbReference type="Proteomes" id="UP000297280"/>
    </source>
</evidence>
<dbReference type="AlphaFoldDB" id="A0A4Z1KC60"/>
<protein>
    <submittedName>
        <fullName evidence="3">Uncharacterized protein</fullName>
    </submittedName>
</protein>
<keyword evidence="2" id="KW-1133">Transmembrane helix</keyword>
<sequence>MTMRKKMGILSIFSTGFLGSVFSAAINIYWRVYIDTHADHLWYATGIHAVTITEHAIGLIIADTPHFARFFRRYRLRIGFFESRGFKEFAKKSEGSTENNAKQESKSMKLYPDLDVTTVGGTLRGTMDNESDEKVQTEQVSTEHHPAAQYLAATH</sequence>
<proteinExistence type="predicted"/>
<keyword evidence="2" id="KW-0812">Transmembrane</keyword>